<feature type="modified residue" description="4-aspartylphosphate" evidence="1">
    <location>
        <position position="64"/>
    </location>
</feature>
<evidence type="ECO:0000313" key="4">
    <source>
        <dbReference type="Proteomes" id="UP001485226"/>
    </source>
</evidence>
<keyword evidence="4" id="KW-1185">Reference proteome</keyword>
<dbReference type="InterPro" id="IPR052893">
    <property type="entry name" value="TCS_response_regulator"/>
</dbReference>
<gene>
    <name evidence="3" type="ORF">AAEO57_19225</name>
</gene>
<dbReference type="PANTHER" id="PTHR44520:SF2">
    <property type="entry name" value="RESPONSE REGULATOR RCP1"/>
    <property type="match status" value="1"/>
</dbReference>
<evidence type="ECO:0000313" key="3">
    <source>
        <dbReference type="EMBL" id="MEL1255933.1"/>
    </source>
</evidence>
<dbReference type="Pfam" id="PF00072">
    <property type="entry name" value="Response_reg"/>
    <property type="match status" value="1"/>
</dbReference>
<dbReference type="InterPro" id="IPR011006">
    <property type="entry name" value="CheY-like_superfamily"/>
</dbReference>
<reference evidence="3 4" key="1">
    <citation type="submission" date="2024-04" db="EMBL/GenBank/DDBJ databases">
        <title>Flavobacterium sp. DGU38 16S ribosomal RNA gene Genome sequencing and assembly.</title>
        <authorList>
            <person name="Park S."/>
        </authorList>
    </citation>
    <scope>NUCLEOTIDE SEQUENCE [LARGE SCALE GENOMIC DNA]</scope>
    <source>
        <strain evidence="3 4">DGU38</strain>
    </source>
</reference>
<dbReference type="Gene3D" id="3.40.50.2300">
    <property type="match status" value="1"/>
</dbReference>
<accession>A0ABU9ITZ2</accession>
<protein>
    <submittedName>
        <fullName evidence="3">Response regulator</fullName>
    </submittedName>
</protein>
<feature type="domain" description="Response regulatory" evidence="2">
    <location>
        <begin position="10"/>
        <end position="132"/>
    </location>
</feature>
<evidence type="ECO:0000259" key="2">
    <source>
        <dbReference type="PROSITE" id="PS50110"/>
    </source>
</evidence>
<dbReference type="PROSITE" id="PS50110">
    <property type="entry name" value="RESPONSE_REGULATORY"/>
    <property type="match status" value="1"/>
</dbReference>
<dbReference type="InterPro" id="IPR001789">
    <property type="entry name" value="Sig_transdc_resp-reg_receiver"/>
</dbReference>
<name>A0ABU9ITZ2_9FLAO</name>
<organism evidence="3 4">
    <name type="scientific">Flavobacterium calami</name>
    <dbReference type="NCBI Taxonomy" id="3139144"/>
    <lineage>
        <taxon>Bacteria</taxon>
        <taxon>Pseudomonadati</taxon>
        <taxon>Bacteroidota</taxon>
        <taxon>Flavobacteriia</taxon>
        <taxon>Flavobacteriales</taxon>
        <taxon>Flavobacteriaceae</taxon>
        <taxon>Flavobacterium</taxon>
    </lineage>
</organism>
<dbReference type="EMBL" id="JBBYHS010000025">
    <property type="protein sequence ID" value="MEL1255933.1"/>
    <property type="molecule type" value="Genomic_DNA"/>
</dbReference>
<proteinExistence type="predicted"/>
<dbReference type="SUPFAM" id="SSF52172">
    <property type="entry name" value="CheY-like"/>
    <property type="match status" value="1"/>
</dbReference>
<sequence>MAESTKIKKSIYLADDDEDDRMLFIEAVLEIDRSINVTEAKDGQQLMDILKLHSPNFPEIIFLDINMPGKGGFECLQEIRNSNTNFKNVNIIMLSTSSSSLSVSRAFELGASFYAVKPSTFDGLKALIKKTLEMDLISVEQNSGKVLMA</sequence>
<dbReference type="PANTHER" id="PTHR44520">
    <property type="entry name" value="RESPONSE REGULATOR RCP1-RELATED"/>
    <property type="match status" value="1"/>
</dbReference>
<comment type="caution">
    <text evidence="3">The sequence shown here is derived from an EMBL/GenBank/DDBJ whole genome shotgun (WGS) entry which is preliminary data.</text>
</comment>
<keyword evidence="1" id="KW-0597">Phosphoprotein</keyword>
<dbReference type="SMART" id="SM00448">
    <property type="entry name" value="REC"/>
    <property type="match status" value="1"/>
</dbReference>
<dbReference type="Proteomes" id="UP001485226">
    <property type="component" value="Unassembled WGS sequence"/>
</dbReference>
<dbReference type="RefSeq" id="WP_341694658.1">
    <property type="nucleotide sequence ID" value="NZ_JBBYHS010000025.1"/>
</dbReference>
<evidence type="ECO:0000256" key="1">
    <source>
        <dbReference type="PROSITE-ProRule" id="PRU00169"/>
    </source>
</evidence>